<dbReference type="EMBL" id="JRHX01000087">
    <property type="protein sequence ID" value="KXZ68750.1"/>
    <property type="molecule type" value="Genomic_DNA"/>
</dbReference>
<dbReference type="PATRIC" id="fig|52133.19.peg.2956"/>
<name>A0A150HR88_9GAMM</name>
<reference evidence="1 2" key="1">
    <citation type="journal article" date="2016" name="Sci. Rep.">
        <title>Genomic and phenotypic characterization of the species Acinetobacter venetianus.</title>
        <authorList>
            <person name="Fondi M."/>
            <person name="Maida I."/>
            <person name="Perrin E."/>
            <person name="Orlandini V."/>
            <person name="La Torre L."/>
            <person name="Bosi E."/>
            <person name="Negroni A."/>
            <person name="Zanaroli G."/>
            <person name="Fava F."/>
            <person name="Decorosi F."/>
            <person name="Giovannetti L."/>
            <person name="Viti C."/>
            <person name="Vaneechoutte M."/>
            <person name="Dijkshoorn L."/>
            <person name="Fani R."/>
        </authorList>
    </citation>
    <scope>NUCLEOTIDE SEQUENCE [LARGE SCALE GENOMIC DNA]</scope>
    <source>
        <strain evidence="1 2">LUH13518</strain>
    </source>
</reference>
<dbReference type="Proteomes" id="UP000075544">
    <property type="component" value="Unassembled WGS sequence"/>
</dbReference>
<dbReference type="RefSeq" id="WP_061525466.1">
    <property type="nucleotide sequence ID" value="NZ_JRHX01000087.1"/>
</dbReference>
<gene>
    <name evidence="1" type="ORF">AVENLUH13518_02910</name>
</gene>
<dbReference type="AlphaFoldDB" id="A0A150HR88"/>
<sequence length="308" mass="33235">MTFKLIAGKLPNEGESFGSVHSVNGKTGIVILNADDVGADTAGAAQTVLEILDNQKLDKIDYVQHFRGLFSSYAALTAALPTALDGDYAHIDSGSGFDRMVAIWDGDDSKWVVNAVNVGSNTDEVPEGSSNLYFTSERVRQTPLTGLNINDDSPVTSSDTVEVAIGKLQAQNNYVSEPEWVDVSTLSGFTKNQNVSTSGTFIEIAKIGGLVWIRGFITTTNSINANAELLGFTDANYLWDYVPRNASYSYDTVLNKTTIFELVDFSLRINQIYVGSGSHKMRLMTNQLFSAAIAKGVIPPTPIGKALN</sequence>
<evidence type="ECO:0000313" key="1">
    <source>
        <dbReference type="EMBL" id="KXZ68750.1"/>
    </source>
</evidence>
<comment type="caution">
    <text evidence="1">The sequence shown here is derived from an EMBL/GenBank/DDBJ whole genome shotgun (WGS) entry which is preliminary data.</text>
</comment>
<accession>A0A150HR88</accession>
<organism evidence="1 2">
    <name type="scientific">Acinetobacter venetianus</name>
    <dbReference type="NCBI Taxonomy" id="52133"/>
    <lineage>
        <taxon>Bacteria</taxon>
        <taxon>Pseudomonadati</taxon>
        <taxon>Pseudomonadota</taxon>
        <taxon>Gammaproteobacteria</taxon>
        <taxon>Moraxellales</taxon>
        <taxon>Moraxellaceae</taxon>
        <taxon>Acinetobacter</taxon>
    </lineage>
</organism>
<proteinExistence type="predicted"/>
<protein>
    <submittedName>
        <fullName evidence="1">Uncharacterized protein</fullName>
    </submittedName>
</protein>
<evidence type="ECO:0000313" key="2">
    <source>
        <dbReference type="Proteomes" id="UP000075544"/>
    </source>
</evidence>